<dbReference type="OrthoDB" id="766804at2"/>
<sequence>MKLIEEIIELLSSGENNLKIALLKTKVLLHKLGEKELLDWVNGELKGYSEKESVPDYRVLHLTIKGHVSNMVHRYPNHTLPVMHLDAAIRERLDTKYLMDGIAVIEQYSEQEHLSISVAPEFYPYLSEGFDSSYQVESAWGIHSAGAMTQVLTEVNSRLLDFVLELSERFPSEMDSDEMKTRSKEVGVSDLFNNAVFGDNATIVVGDSNTQTIKNSVTKNDLPSLIEVLKQHKVSDEDIAKLETSIENDSVSDEVKEGKFGTEVSSWMGKMVGKAASTAWDVKVGAAGSLLATAIGKFYGF</sequence>
<evidence type="ECO:0000259" key="1">
    <source>
        <dbReference type="Pfam" id="PF18864"/>
    </source>
</evidence>
<gene>
    <name evidence="2" type="ORF">GAB14E_0737</name>
</gene>
<proteinExistence type="predicted"/>
<organism evidence="2 3">
    <name type="scientific">Colwellia psychrerythraea</name>
    <name type="common">Vibrio psychroerythus</name>
    <dbReference type="NCBI Taxonomy" id="28229"/>
    <lineage>
        <taxon>Bacteria</taxon>
        <taxon>Pseudomonadati</taxon>
        <taxon>Pseudomonadota</taxon>
        <taxon>Gammaproteobacteria</taxon>
        <taxon>Alteromonadales</taxon>
        <taxon>Colwelliaceae</taxon>
        <taxon>Colwellia</taxon>
    </lineage>
</organism>
<comment type="caution">
    <text evidence="2">The sequence shown here is derived from an EMBL/GenBank/DDBJ whole genome shotgun (WGS) entry which is preliminary data.</text>
</comment>
<feature type="domain" description="AbiTii" evidence="1">
    <location>
        <begin position="2"/>
        <end position="186"/>
    </location>
</feature>
<dbReference type="RefSeq" id="WP_033084604.1">
    <property type="nucleotide sequence ID" value="NZ_JQEC01000075.1"/>
</dbReference>
<evidence type="ECO:0000313" key="2">
    <source>
        <dbReference type="EMBL" id="KGJ86464.1"/>
    </source>
</evidence>
<dbReference type="Proteomes" id="UP000029868">
    <property type="component" value="Unassembled WGS sequence"/>
</dbReference>
<dbReference type="AlphaFoldDB" id="A0A099K6N7"/>
<protein>
    <recommendedName>
        <fullName evidence="1">AbiTii domain-containing protein</fullName>
    </recommendedName>
</protein>
<reference evidence="2 3" key="1">
    <citation type="submission" date="2014-08" db="EMBL/GenBank/DDBJ databases">
        <title>Genomic and Phenotypic Diversity of Colwellia psychrerythraea strains from Disparate Marine Basins.</title>
        <authorList>
            <person name="Techtmann S.M."/>
            <person name="Stelling S.C."/>
            <person name="Utturkar S.M."/>
            <person name="Alshibli N."/>
            <person name="Harris A."/>
            <person name="Brown S.D."/>
            <person name="Hazen T.C."/>
        </authorList>
    </citation>
    <scope>NUCLEOTIDE SEQUENCE [LARGE SCALE GENOMIC DNA]</scope>
    <source>
        <strain evidence="2 3">GAB14E</strain>
    </source>
</reference>
<accession>A0A099K6N7</accession>
<dbReference type="InterPro" id="IPR041304">
    <property type="entry name" value="AbiTii"/>
</dbReference>
<dbReference type="Pfam" id="PF18864">
    <property type="entry name" value="AbiTii"/>
    <property type="match status" value="1"/>
</dbReference>
<dbReference type="PATRIC" id="fig|28229.3.peg.4683"/>
<evidence type="ECO:0000313" key="3">
    <source>
        <dbReference type="Proteomes" id="UP000029868"/>
    </source>
</evidence>
<dbReference type="EMBL" id="JQEC01000075">
    <property type="protein sequence ID" value="KGJ86464.1"/>
    <property type="molecule type" value="Genomic_DNA"/>
</dbReference>
<name>A0A099K6N7_COLPS</name>